<dbReference type="Proteomes" id="UP000325375">
    <property type="component" value="Unassembled WGS sequence"/>
</dbReference>
<gene>
    <name evidence="3" type="ORF">PS718_03691</name>
</gene>
<dbReference type="Pfam" id="PF01757">
    <property type="entry name" value="Acyl_transf_3"/>
    <property type="match status" value="1"/>
</dbReference>
<dbReference type="GO" id="GO:0000271">
    <property type="term" value="P:polysaccharide biosynthetic process"/>
    <property type="evidence" value="ECO:0007669"/>
    <property type="project" value="TreeGrafter"/>
</dbReference>
<feature type="transmembrane region" description="Helical" evidence="1">
    <location>
        <begin position="79"/>
        <end position="100"/>
    </location>
</feature>
<dbReference type="PANTHER" id="PTHR23028:SF53">
    <property type="entry name" value="ACYL_TRANSF_3 DOMAIN-CONTAINING PROTEIN"/>
    <property type="match status" value="1"/>
</dbReference>
<organism evidence="3 4">
    <name type="scientific">Pseudomonas fluorescens</name>
    <dbReference type="NCBI Taxonomy" id="294"/>
    <lineage>
        <taxon>Bacteria</taxon>
        <taxon>Pseudomonadati</taxon>
        <taxon>Pseudomonadota</taxon>
        <taxon>Gammaproteobacteria</taxon>
        <taxon>Pseudomonadales</taxon>
        <taxon>Pseudomonadaceae</taxon>
        <taxon>Pseudomonas</taxon>
    </lineage>
</organism>
<reference evidence="3 4" key="1">
    <citation type="submission" date="2019-09" db="EMBL/GenBank/DDBJ databases">
        <authorList>
            <person name="Chandra G."/>
            <person name="Truman W A."/>
        </authorList>
    </citation>
    <scope>NUCLEOTIDE SEQUENCE [LARGE SCALE GENOMIC DNA]</scope>
    <source>
        <strain evidence="3">PS718</strain>
    </source>
</reference>
<feature type="domain" description="Acyltransferase 3" evidence="2">
    <location>
        <begin position="11"/>
        <end position="327"/>
    </location>
</feature>
<feature type="transmembrane region" description="Helical" evidence="1">
    <location>
        <begin position="282"/>
        <end position="301"/>
    </location>
</feature>
<dbReference type="GO" id="GO:0016020">
    <property type="term" value="C:membrane"/>
    <property type="evidence" value="ECO:0007669"/>
    <property type="project" value="TreeGrafter"/>
</dbReference>
<feature type="transmembrane region" description="Helical" evidence="1">
    <location>
        <begin position="157"/>
        <end position="177"/>
    </location>
</feature>
<dbReference type="RefSeq" id="WP_191626468.1">
    <property type="nucleotide sequence ID" value="NZ_CABVHX010000017.1"/>
</dbReference>
<dbReference type="AlphaFoldDB" id="A0A5E7DAK0"/>
<dbReference type="PANTHER" id="PTHR23028">
    <property type="entry name" value="ACETYLTRANSFERASE"/>
    <property type="match status" value="1"/>
</dbReference>
<protein>
    <recommendedName>
        <fullName evidence="2">Acyltransferase 3 domain-containing protein</fullName>
    </recommendedName>
</protein>
<evidence type="ECO:0000313" key="3">
    <source>
        <dbReference type="EMBL" id="VVO14397.1"/>
    </source>
</evidence>
<feature type="transmembrane region" description="Helical" evidence="1">
    <location>
        <begin position="48"/>
        <end position="67"/>
    </location>
</feature>
<sequence>METAINNLSKLTFTRFVAAMMVVAFHFGKSFYPFNGDNISGRFLQGPIAVQYFFLLSGFVLSVVYASERRQAFNSGKFWVARFARIYPIYFLSLLFSYYLSPSEPLVVLLNLTLTQAWSAAHAVSMNNPGWSLSVEMFFYLMFPLILMVLTRKRLPIAVAVCIVSYAFLEYGPYYLVYPGQKQQILNVAAIITDPYFPVRNLPYFMIGATLGALLKFGLIPRIMLAIFQHPAIYIAVLFAWLFYMLPFVAIPMCCLILSLVQSDGPITKFFSGRFGVFLGEASYAVYILHYPLYIWYFNFVQPLYEAPEVVKFYLYIALLLVLSMVVFVAIETPCRKAIRWLGAAGWRRSQPDKAF</sequence>
<keyword evidence="1" id="KW-1133">Transmembrane helix</keyword>
<dbReference type="InterPro" id="IPR050879">
    <property type="entry name" value="Acyltransferase_3"/>
</dbReference>
<proteinExistence type="predicted"/>
<keyword evidence="1" id="KW-0812">Transmembrane</keyword>
<feature type="transmembrane region" description="Helical" evidence="1">
    <location>
        <begin position="202"/>
        <end position="220"/>
    </location>
</feature>
<dbReference type="InterPro" id="IPR002656">
    <property type="entry name" value="Acyl_transf_3_dom"/>
</dbReference>
<keyword evidence="1" id="KW-0472">Membrane</keyword>
<feature type="transmembrane region" description="Helical" evidence="1">
    <location>
        <begin position="232"/>
        <end position="262"/>
    </location>
</feature>
<accession>A0A5E7DAK0</accession>
<evidence type="ECO:0000313" key="4">
    <source>
        <dbReference type="Proteomes" id="UP000325375"/>
    </source>
</evidence>
<name>A0A5E7DAK0_PSEFL</name>
<dbReference type="EMBL" id="CABVHX010000017">
    <property type="protein sequence ID" value="VVO14397.1"/>
    <property type="molecule type" value="Genomic_DNA"/>
</dbReference>
<feature type="transmembrane region" description="Helical" evidence="1">
    <location>
        <begin position="131"/>
        <end position="150"/>
    </location>
</feature>
<evidence type="ECO:0000256" key="1">
    <source>
        <dbReference type="SAM" id="Phobius"/>
    </source>
</evidence>
<evidence type="ECO:0000259" key="2">
    <source>
        <dbReference type="Pfam" id="PF01757"/>
    </source>
</evidence>
<feature type="transmembrane region" description="Helical" evidence="1">
    <location>
        <begin position="12"/>
        <end position="28"/>
    </location>
</feature>
<feature type="transmembrane region" description="Helical" evidence="1">
    <location>
        <begin position="313"/>
        <end position="331"/>
    </location>
</feature>
<dbReference type="GO" id="GO:0016747">
    <property type="term" value="F:acyltransferase activity, transferring groups other than amino-acyl groups"/>
    <property type="evidence" value="ECO:0007669"/>
    <property type="project" value="InterPro"/>
</dbReference>